<reference evidence="3 4" key="1">
    <citation type="submission" date="2017-06" db="EMBL/GenBank/DDBJ databases">
        <authorList>
            <person name="Kim H.J."/>
            <person name="Triplett B.A."/>
        </authorList>
    </citation>
    <scope>NUCLEOTIDE SEQUENCE [LARGE SCALE GENOMIC DNA]</scope>
    <source>
        <strain evidence="3 4">DSM 11445</strain>
    </source>
</reference>
<protein>
    <recommendedName>
        <fullName evidence="5">Peptidase M23</fullName>
    </recommendedName>
</protein>
<dbReference type="AlphaFoldDB" id="A0A239DPK6"/>
<name>A0A239DPK6_9RHOB</name>
<feature type="signal peptide" evidence="2">
    <location>
        <begin position="1"/>
        <end position="19"/>
    </location>
</feature>
<gene>
    <name evidence="3" type="ORF">SAMN04488078_101196</name>
</gene>
<dbReference type="Proteomes" id="UP000198440">
    <property type="component" value="Unassembled WGS sequence"/>
</dbReference>
<accession>A0A239DPK6</accession>
<dbReference type="EMBL" id="FZON01000011">
    <property type="protein sequence ID" value="SNS34446.1"/>
    <property type="molecule type" value="Genomic_DNA"/>
</dbReference>
<keyword evidence="2" id="KW-0732">Signal</keyword>
<sequence length="54" mass="5544">MKTVLTFASALLAAAPALAHEGGHMHPHGMEGGLTLLPMAALIGVAALVAWNRR</sequence>
<keyword evidence="1" id="KW-1133">Transmembrane helix</keyword>
<feature type="transmembrane region" description="Helical" evidence="1">
    <location>
        <begin position="35"/>
        <end position="51"/>
    </location>
</feature>
<evidence type="ECO:0000256" key="1">
    <source>
        <dbReference type="SAM" id="Phobius"/>
    </source>
</evidence>
<feature type="chain" id="PRO_5011969341" description="Peptidase M23" evidence="2">
    <location>
        <begin position="20"/>
        <end position="54"/>
    </location>
</feature>
<proteinExistence type="predicted"/>
<keyword evidence="1" id="KW-0812">Transmembrane</keyword>
<dbReference type="RefSeq" id="WP_141135823.1">
    <property type="nucleotide sequence ID" value="NZ_FZON01000011.1"/>
</dbReference>
<organism evidence="3 4">
    <name type="scientific">Antarctobacter heliothermus</name>
    <dbReference type="NCBI Taxonomy" id="74033"/>
    <lineage>
        <taxon>Bacteria</taxon>
        <taxon>Pseudomonadati</taxon>
        <taxon>Pseudomonadota</taxon>
        <taxon>Alphaproteobacteria</taxon>
        <taxon>Rhodobacterales</taxon>
        <taxon>Roseobacteraceae</taxon>
        <taxon>Antarctobacter</taxon>
    </lineage>
</organism>
<evidence type="ECO:0000313" key="3">
    <source>
        <dbReference type="EMBL" id="SNS34446.1"/>
    </source>
</evidence>
<evidence type="ECO:0008006" key="5">
    <source>
        <dbReference type="Google" id="ProtNLM"/>
    </source>
</evidence>
<evidence type="ECO:0000256" key="2">
    <source>
        <dbReference type="SAM" id="SignalP"/>
    </source>
</evidence>
<evidence type="ECO:0000313" key="4">
    <source>
        <dbReference type="Proteomes" id="UP000198440"/>
    </source>
</evidence>
<keyword evidence="1" id="KW-0472">Membrane</keyword>